<comment type="similarity">
    <text evidence="3">Belongs to the LptF/LptG family.</text>
</comment>
<sequence>MESGLSKRILERYLLAEAARTWAAVTAVLMAVMLSTRFARFLGEAAKGSIPPELLWKVVLLSSLQYLTILIPISLLLGAMLSLGRMYRDSEIAAMHACGVGLGRMYRPFLHLGLMLALVTALLSLWLSPSAGRTVDFLTKKAAQDLKFGVLEPGRFRELPNDGGVFYIESVSDDRSEIRGVFARLLSERGESVITAPRGVQRTDPITGARNIVLLDGYRVDGAAGQADFRITRFDEHGVTIDPPDFVYRSSKQATKPSMALLGSADPRDQAELQWRLSSPLAVLLLALLAVPLSRIEARAGRYSKVAMGIVIYIVYFNLLGIAQAWLESGKLPAWIGLWWVHLVLALAILRLYAVRGGWIERLKVQRA</sequence>
<dbReference type="GO" id="GO:0015920">
    <property type="term" value="P:lipopolysaccharide transport"/>
    <property type="evidence" value="ECO:0007669"/>
    <property type="project" value="TreeGrafter"/>
</dbReference>
<dbReference type="GO" id="GO:0043190">
    <property type="term" value="C:ATP-binding cassette (ABC) transporter complex"/>
    <property type="evidence" value="ECO:0007669"/>
    <property type="project" value="InterPro"/>
</dbReference>
<evidence type="ECO:0000256" key="7">
    <source>
        <dbReference type="ARBA" id="ARBA00022519"/>
    </source>
</evidence>
<evidence type="ECO:0000256" key="9">
    <source>
        <dbReference type="ARBA" id="ARBA00022989"/>
    </source>
</evidence>
<evidence type="ECO:0000256" key="3">
    <source>
        <dbReference type="ARBA" id="ARBA00007725"/>
    </source>
</evidence>
<comment type="subcellular location">
    <subcellularLocation>
        <location evidence="2">Cell inner membrane</location>
        <topology evidence="2">Multi-pass membrane protein</topology>
    </subcellularLocation>
</comment>
<evidence type="ECO:0000256" key="5">
    <source>
        <dbReference type="ARBA" id="ARBA00022448"/>
    </source>
</evidence>
<dbReference type="NCBIfam" id="TIGR04407">
    <property type="entry name" value="LptF_YjgP"/>
    <property type="match status" value="1"/>
</dbReference>
<feature type="transmembrane region" description="Helical" evidence="12">
    <location>
        <begin position="277"/>
        <end position="294"/>
    </location>
</feature>
<keyword evidence="14" id="KW-1185">Reference proteome</keyword>
<dbReference type="PANTHER" id="PTHR33529:SF7">
    <property type="entry name" value="LIPOPOLYSACCHARIDE EXPORT SYSTEM PERMEASE PROTEIN LPTF"/>
    <property type="match status" value="1"/>
</dbReference>
<dbReference type="EMBL" id="AQQV01000001">
    <property type="protein sequence ID" value="ORE88355.1"/>
    <property type="molecule type" value="Genomic_DNA"/>
</dbReference>
<keyword evidence="7" id="KW-0997">Cell inner membrane</keyword>
<feature type="transmembrane region" description="Helical" evidence="12">
    <location>
        <begin position="21"/>
        <end position="43"/>
    </location>
</feature>
<dbReference type="InterPro" id="IPR030922">
    <property type="entry name" value="LptF"/>
</dbReference>
<keyword evidence="10 12" id="KW-0472">Membrane</keyword>
<comment type="caution">
    <text evidence="13">The sequence shown here is derived from an EMBL/GenBank/DDBJ whole genome shotgun (WGS) entry which is preliminary data.</text>
</comment>
<evidence type="ECO:0000256" key="10">
    <source>
        <dbReference type="ARBA" id="ARBA00023136"/>
    </source>
</evidence>
<reference evidence="13 14" key="1">
    <citation type="submission" date="2013-04" db="EMBL/GenBank/DDBJ databases">
        <title>Oceanococcus atlanticus 22II-S10r2 Genome Sequencing.</title>
        <authorList>
            <person name="Lai Q."/>
            <person name="Li G."/>
            <person name="Shao Z."/>
        </authorList>
    </citation>
    <scope>NUCLEOTIDE SEQUENCE [LARGE SCALE GENOMIC DNA]</scope>
    <source>
        <strain evidence="13 14">22II-S10r2</strain>
    </source>
</reference>
<evidence type="ECO:0000313" key="13">
    <source>
        <dbReference type="EMBL" id="ORE88355.1"/>
    </source>
</evidence>
<dbReference type="Pfam" id="PF03739">
    <property type="entry name" value="LptF_LptG"/>
    <property type="match status" value="1"/>
</dbReference>
<comment type="subunit">
    <text evidence="11">Component of the lipopolysaccharide transport and assembly complex. The LptBFG transporter is composed of two ATP-binding proteins (LptB) and two transmembrane proteins (LptF and LptG).</text>
</comment>
<dbReference type="Proteomes" id="UP000192342">
    <property type="component" value="Unassembled WGS sequence"/>
</dbReference>
<evidence type="ECO:0000256" key="12">
    <source>
        <dbReference type="SAM" id="Phobius"/>
    </source>
</evidence>
<evidence type="ECO:0000256" key="8">
    <source>
        <dbReference type="ARBA" id="ARBA00022692"/>
    </source>
</evidence>
<keyword evidence="5" id="KW-0813">Transport</keyword>
<evidence type="ECO:0000256" key="6">
    <source>
        <dbReference type="ARBA" id="ARBA00022475"/>
    </source>
</evidence>
<dbReference type="STRING" id="1317117.ATO7_00730"/>
<dbReference type="InterPro" id="IPR005495">
    <property type="entry name" value="LptG/LptF_permease"/>
</dbReference>
<name>A0A1Y1SFC7_9GAMM</name>
<evidence type="ECO:0000313" key="14">
    <source>
        <dbReference type="Proteomes" id="UP000192342"/>
    </source>
</evidence>
<protein>
    <recommendedName>
        <fullName evidence="4">Lipopolysaccharide export system permease protein LptF</fullName>
    </recommendedName>
</protein>
<keyword evidence="9 12" id="KW-1133">Transmembrane helix</keyword>
<proteinExistence type="inferred from homology"/>
<feature type="transmembrane region" description="Helical" evidence="12">
    <location>
        <begin position="306"/>
        <end position="326"/>
    </location>
</feature>
<evidence type="ECO:0000256" key="1">
    <source>
        <dbReference type="ARBA" id="ARBA00002265"/>
    </source>
</evidence>
<keyword evidence="6" id="KW-1003">Cell membrane</keyword>
<evidence type="ECO:0000256" key="4">
    <source>
        <dbReference type="ARBA" id="ARBA00014213"/>
    </source>
</evidence>
<comment type="function">
    <text evidence="1">Part of the ABC transporter complex LptBFG involved in the translocation of lipopolysaccharide (LPS) from the inner membrane to the outer membrane.</text>
</comment>
<organism evidence="13 14">
    <name type="scientific">Oceanococcus atlanticus</name>
    <dbReference type="NCBI Taxonomy" id="1317117"/>
    <lineage>
        <taxon>Bacteria</taxon>
        <taxon>Pseudomonadati</taxon>
        <taxon>Pseudomonadota</taxon>
        <taxon>Gammaproteobacteria</taxon>
        <taxon>Chromatiales</taxon>
        <taxon>Oceanococcaceae</taxon>
        <taxon>Oceanococcus</taxon>
    </lineage>
</organism>
<dbReference type="PANTHER" id="PTHR33529">
    <property type="entry name" value="SLR0882 PROTEIN-RELATED"/>
    <property type="match status" value="1"/>
</dbReference>
<gene>
    <name evidence="13" type="ORF">ATO7_00730</name>
</gene>
<dbReference type="GO" id="GO:0055085">
    <property type="term" value="P:transmembrane transport"/>
    <property type="evidence" value="ECO:0007669"/>
    <property type="project" value="InterPro"/>
</dbReference>
<feature type="transmembrane region" description="Helical" evidence="12">
    <location>
        <begin position="63"/>
        <end position="87"/>
    </location>
</feature>
<accession>A0A1Y1SFC7</accession>
<evidence type="ECO:0000256" key="2">
    <source>
        <dbReference type="ARBA" id="ARBA00004429"/>
    </source>
</evidence>
<keyword evidence="8 12" id="KW-0812">Transmembrane</keyword>
<feature type="transmembrane region" description="Helical" evidence="12">
    <location>
        <begin position="108"/>
        <end position="127"/>
    </location>
</feature>
<feature type="transmembrane region" description="Helical" evidence="12">
    <location>
        <begin position="332"/>
        <end position="354"/>
    </location>
</feature>
<evidence type="ECO:0000256" key="11">
    <source>
        <dbReference type="ARBA" id="ARBA00026081"/>
    </source>
</evidence>
<dbReference type="AlphaFoldDB" id="A0A1Y1SFC7"/>